<evidence type="ECO:0000256" key="2">
    <source>
        <dbReference type="SAM" id="Phobius"/>
    </source>
</evidence>
<keyword evidence="2" id="KW-0812">Transmembrane</keyword>
<evidence type="ECO:0000313" key="3">
    <source>
        <dbReference type="EMBL" id="KAL3115209.1"/>
    </source>
</evidence>
<protein>
    <submittedName>
        <fullName evidence="3">Uncharacterized protein</fullName>
    </submittedName>
</protein>
<keyword evidence="2" id="KW-0472">Membrane</keyword>
<dbReference type="Proteomes" id="UP001620626">
    <property type="component" value="Unassembled WGS sequence"/>
</dbReference>
<gene>
    <name evidence="3" type="ORF">niasHT_016420</name>
</gene>
<feature type="compositionally biased region" description="Low complexity" evidence="1">
    <location>
        <begin position="109"/>
        <end position="122"/>
    </location>
</feature>
<keyword evidence="4" id="KW-1185">Reference proteome</keyword>
<evidence type="ECO:0000313" key="4">
    <source>
        <dbReference type="Proteomes" id="UP001620626"/>
    </source>
</evidence>
<proteinExistence type="predicted"/>
<organism evidence="3 4">
    <name type="scientific">Heterodera trifolii</name>
    <dbReference type="NCBI Taxonomy" id="157864"/>
    <lineage>
        <taxon>Eukaryota</taxon>
        <taxon>Metazoa</taxon>
        <taxon>Ecdysozoa</taxon>
        <taxon>Nematoda</taxon>
        <taxon>Chromadorea</taxon>
        <taxon>Rhabditida</taxon>
        <taxon>Tylenchina</taxon>
        <taxon>Tylenchomorpha</taxon>
        <taxon>Tylenchoidea</taxon>
        <taxon>Heteroderidae</taxon>
        <taxon>Heteroderinae</taxon>
        <taxon>Heterodera</taxon>
    </lineage>
</organism>
<evidence type="ECO:0000256" key="1">
    <source>
        <dbReference type="SAM" id="MobiDB-lite"/>
    </source>
</evidence>
<keyword evidence="2" id="KW-1133">Transmembrane helix</keyword>
<accession>A0ABD2LLK8</accession>
<dbReference type="EMBL" id="JBICBT010000393">
    <property type="protein sequence ID" value="KAL3115209.1"/>
    <property type="molecule type" value="Genomic_DNA"/>
</dbReference>
<name>A0ABD2LLK8_9BILA</name>
<feature type="transmembrane region" description="Helical" evidence="2">
    <location>
        <begin position="12"/>
        <end position="28"/>
    </location>
</feature>
<dbReference type="AlphaFoldDB" id="A0ABD2LLK8"/>
<reference evidence="3 4" key="1">
    <citation type="submission" date="2024-10" db="EMBL/GenBank/DDBJ databases">
        <authorList>
            <person name="Kim D."/>
        </authorList>
    </citation>
    <scope>NUCLEOTIDE SEQUENCE [LARGE SCALE GENOMIC DNA]</scope>
    <source>
        <strain evidence="3">BH-2024</strain>
    </source>
</reference>
<feature type="region of interest" description="Disordered" evidence="1">
    <location>
        <begin position="97"/>
        <end position="122"/>
    </location>
</feature>
<sequence>MQSLSPNRAESHLFAYLFLSILLFPWLNKTNPIHRSSSRSPLPIRLCATLWLHATTWPNGLSNGVNFVPQQQEAVPQAPQQCNPTVQTTATQAISQNSVSVPPAITAPNHQVQQNNNVQGSR</sequence>
<comment type="caution">
    <text evidence="3">The sequence shown here is derived from an EMBL/GenBank/DDBJ whole genome shotgun (WGS) entry which is preliminary data.</text>
</comment>